<sequence>VHYYQQQCILWQQHIANQVAQGEFSYAIQASNSLVEQLNAQLAFGWQAYEEQAAQLGKLAEENELLKLRLNEAQNSLKWYEMDSARKDAELNLLKKSQTALTAPTNGAEVPGLVAGAAGMAKELTTVGIQCNFADPDVAANASRQSASEFRAKYEALYAENQDLLLLLADHDQKLKEQKQMLIHLGAEVSSDGEDDI</sequence>
<evidence type="ECO:0000256" key="1">
    <source>
        <dbReference type="SAM" id="Coils"/>
    </source>
</evidence>
<evidence type="ECO:0000259" key="2">
    <source>
        <dbReference type="Pfam" id="PF04871"/>
    </source>
</evidence>
<feature type="non-terminal residue" evidence="3">
    <location>
        <position position="1"/>
    </location>
</feature>
<dbReference type="Pfam" id="PF04871">
    <property type="entry name" value="Uso1_p115_C"/>
    <property type="match status" value="1"/>
</dbReference>
<dbReference type="InterPro" id="IPR006955">
    <property type="entry name" value="Uso1_p115_C"/>
</dbReference>
<feature type="non-terminal residue" evidence="3">
    <location>
        <position position="197"/>
    </location>
</feature>
<dbReference type="Proteomes" id="UP000243006">
    <property type="component" value="Unassembled WGS sequence"/>
</dbReference>
<reference evidence="3 4" key="1">
    <citation type="submission" date="2015-04" db="EMBL/GenBank/DDBJ databases">
        <title>Draft genome of the roundworm Trichinella nativa.</title>
        <authorList>
            <person name="Mitreva M."/>
        </authorList>
    </citation>
    <scope>NUCLEOTIDE SEQUENCE [LARGE SCALE GENOMIC DNA]</scope>
    <source>
        <strain evidence="3 4">ISS45</strain>
    </source>
</reference>
<comment type="caution">
    <text evidence="3">The sequence shown here is derived from an EMBL/GenBank/DDBJ whole genome shotgun (WGS) entry which is preliminary data.</text>
</comment>
<evidence type="ECO:0000313" key="4">
    <source>
        <dbReference type="Proteomes" id="UP000243006"/>
    </source>
</evidence>
<dbReference type="GO" id="GO:0006886">
    <property type="term" value="P:intracellular protein transport"/>
    <property type="evidence" value="ECO:0007669"/>
    <property type="project" value="InterPro"/>
</dbReference>
<name>A0A1Y3EHU6_9BILA</name>
<dbReference type="EMBL" id="LVZM01015033">
    <property type="protein sequence ID" value="OUC43416.1"/>
    <property type="molecule type" value="Genomic_DNA"/>
</dbReference>
<feature type="domain" description="Uso1/p115-like vesicle tethering protein C-terminal" evidence="2">
    <location>
        <begin position="56"/>
        <end position="196"/>
    </location>
</feature>
<accession>A0A1Y3EHU6</accession>
<organism evidence="3 4">
    <name type="scientific">Trichinella nativa</name>
    <dbReference type="NCBI Taxonomy" id="6335"/>
    <lineage>
        <taxon>Eukaryota</taxon>
        <taxon>Metazoa</taxon>
        <taxon>Ecdysozoa</taxon>
        <taxon>Nematoda</taxon>
        <taxon>Enoplea</taxon>
        <taxon>Dorylaimia</taxon>
        <taxon>Trichinellida</taxon>
        <taxon>Trichinellidae</taxon>
        <taxon>Trichinella</taxon>
    </lineage>
</organism>
<gene>
    <name evidence="3" type="ORF">D917_09788</name>
</gene>
<feature type="coiled-coil region" evidence="1">
    <location>
        <begin position="49"/>
        <end position="76"/>
    </location>
</feature>
<evidence type="ECO:0000313" key="3">
    <source>
        <dbReference type="EMBL" id="OUC43416.1"/>
    </source>
</evidence>
<proteinExistence type="predicted"/>
<dbReference type="GO" id="GO:0016192">
    <property type="term" value="P:vesicle-mediated transport"/>
    <property type="evidence" value="ECO:0007669"/>
    <property type="project" value="InterPro"/>
</dbReference>
<dbReference type="AlphaFoldDB" id="A0A1Y3EHU6"/>
<protein>
    <recommendedName>
        <fullName evidence="2">Uso1/p115-like vesicle tethering protein C-terminal domain-containing protein</fullName>
    </recommendedName>
</protein>
<keyword evidence="1" id="KW-0175">Coiled coil</keyword>